<reference evidence="1" key="2">
    <citation type="submission" date="2021-09" db="EMBL/GenBank/DDBJ databases">
        <authorList>
            <person name="Jia N."/>
            <person name="Wang J."/>
            <person name="Shi W."/>
            <person name="Du L."/>
            <person name="Sun Y."/>
            <person name="Zhan W."/>
            <person name="Jiang J."/>
            <person name="Wang Q."/>
            <person name="Zhang B."/>
            <person name="Ji P."/>
            <person name="Sakyi L.B."/>
            <person name="Cui X."/>
            <person name="Yuan T."/>
            <person name="Jiang B."/>
            <person name="Yang W."/>
            <person name="Lam T.T.-Y."/>
            <person name="Chang Q."/>
            <person name="Ding S."/>
            <person name="Wang X."/>
            <person name="Zhu J."/>
            <person name="Ruan X."/>
            <person name="Zhao L."/>
            <person name="Wei J."/>
            <person name="Que T."/>
            <person name="Du C."/>
            <person name="Cheng J."/>
            <person name="Dai P."/>
            <person name="Han X."/>
            <person name="Huang E."/>
            <person name="Gao Y."/>
            <person name="Liu J."/>
            <person name="Shao H."/>
            <person name="Ye R."/>
            <person name="Li L."/>
            <person name="Wei W."/>
            <person name="Wang X."/>
            <person name="Wang C."/>
            <person name="Huo Q."/>
            <person name="Li W."/>
            <person name="Guo W."/>
            <person name="Chen H."/>
            <person name="Chen S."/>
            <person name="Zhou L."/>
            <person name="Zhou L."/>
            <person name="Ni X."/>
            <person name="Tian J."/>
            <person name="Zhou Y."/>
            <person name="Sheng Y."/>
            <person name="Liu T."/>
            <person name="Pan Y."/>
            <person name="Xia L."/>
            <person name="Li J."/>
            <person name="Zhao F."/>
            <person name="Cao W."/>
        </authorList>
    </citation>
    <scope>NUCLEOTIDE SEQUENCE</scope>
    <source>
        <strain evidence="1">Rsan-2018</strain>
        <tissue evidence="1">Larvae</tissue>
    </source>
</reference>
<organism evidence="1 2">
    <name type="scientific">Rhipicephalus sanguineus</name>
    <name type="common">Brown dog tick</name>
    <name type="synonym">Ixodes sanguineus</name>
    <dbReference type="NCBI Taxonomy" id="34632"/>
    <lineage>
        <taxon>Eukaryota</taxon>
        <taxon>Metazoa</taxon>
        <taxon>Ecdysozoa</taxon>
        <taxon>Arthropoda</taxon>
        <taxon>Chelicerata</taxon>
        <taxon>Arachnida</taxon>
        <taxon>Acari</taxon>
        <taxon>Parasitiformes</taxon>
        <taxon>Ixodida</taxon>
        <taxon>Ixodoidea</taxon>
        <taxon>Ixodidae</taxon>
        <taxon>Rhipicephalinae</taxon>
        <taxon>Rhipicephalus</taxon>
        <taxon>Rhipicephalus</taxon>
    </lineage>
</organism>
<dbReference type="AlphaFoldDB" id="A0A9D4SSF3"/>
<reference evidence="1" key="1">
    <citation type="journal article" date="2020" name="Cell">
        <title>Large-Scale Comparative Analyses of Tick Genomes Elucidate Their Genetic Diversity and Vector Capacities.</title>
        <authorList>
            <consortium name="Tick Genome and Microbiome Consortium (TIGMIC)"/>
            <person name="Jia N."/>
            <person name="Wang J."/>
            <person name="Shi W."/>
            <person name="Du L."/>
            <person name="Sun Y."/>
            <person name="Zhan W."/>
            <person name="Jiang J.F."/>
            <person name="Wang Q."/>
            <person name="Zhang B."/>
            <person name="Ji P."/>
            <person name="Bell-Sakyi L."/>
            <person name="Cui X.M."/>
            <person name="Yuan T.T."/>
            <person name="Jiang B.G."/>
            <person name="Yang W.F."/>
            <person name="Lam T.T."/>
            <person name="Chang Q.C."/>
            <person name="Ding S.J."/>
            <person name="Wang X.J."/>
            <person name="Zhu J.G."/>
            <person name="Ruan X.D."/>
            <person name="Zhao L."/>
            <person name="Wei J.T."/>
            <person name="Ye R.Z."/>
            <person name="Que T.C."/>
            <person name="Du C.H."/>
            <person name="Zhou Y.H."/>
            <person name="Cheng J.X."/>
            <person name="Dai P.F."/>
            <person name="Guo W.B."/>
            <person name="Han X.H."/>
            <person name="Huang E.J."/>
            <person name="Li L.F."/>
            <person name="Wei W."/>
            <person name="Gao Y.C."/>
            <person name="Liu J.Z."/>
            <person name="Shao H.Z."/>
            <person name="Wang X."/>
            <person name="Wang C.C."/>
            <person name="Yang T.C."/>
            <person name="Huo Q.B."/>
            <person name="Li W."/>
            <person name="Chen H.Y."/>
            <person name="Chen S.E."/>
            <person name="Zhou L.G."/>
            <person name="Ni X.B."/>
            <person name="Tian J.H."/>
            <person name="Sheng Y."/>
            <person name="Liu T."/>
            <person name="Pan Y.S."/>
            <person name="Xia L.Y."/>
            <person name="Li J."/>
            <person name="Zhao F."/>
            <person name="Cao W.C."/>
        </authorList>
    </citation>
    <scope>NUCLEOTIDE SEQUENCE</scope>
    <source>
        <strain evidence="1">Rsan-2018</strain>
    </source>
</reference>
<comment type="caution">
    <text evidence="1">The sequence shown here is derived from an EMBL/GenBank/DDBJ whole genome shotgun (WGS) entry which is preliminary data.</text>
</comment>
<gene>
    <name evidence="1" type="ORF">HPB52_014926</name>
</gene>
<sequence>MPRNICRKKGHFAKACRAIPTTFHVTVECTAAYFPPLPPILRSTRTPEQWEGILREGAPRAIAEDAPVLKERKLALRTWSGECLDIMGSELPSRFRPTCTHRPG</sequence>
<evidence type="ECO:0000313" key="2">
    <source>
        <dbReference type="Proteomes" id="UP000821837"/>
    </source>
</evidence>
<protein>
    <submittedName>
        <fullName evidence="1">Uncharacterized protein</fullName>
    </submittedName>
</protein>
<name>A0A9D4SSF3_RHISA</name>
<evidence type="ECO:0000313" key="1">
    <source>
        <dbReference type="EMBL" id="KAH7944047.1"/>
    </source>
</evidence>
<proteinExistence type="predicted"/>
<accession>A0A9D4SSF3</accession>
<dbReference type="Proteomes" id="UP000821837">
    <property type="component" value="Unassembled WGS sequence"/>
</dbReference>
<dbReference type="EMBL" id="JABSTV010001253">
    <property type="protein sequence ID" value="KAH7944047.1"/>
    <property type="molecule type" value="Genomic_DNA"/>
</dbReference>
<keyword evidence="2" id="KW-1185">Reference proteome</keyword>